<reference evidence="1" key="1">
    <citation type="submission" date="2021-04" db="EMBL/GenBank/DDBJ databases">
        <title>Phycicoccus avicenniae sp. nov., a novel endophytic actinomycetes isolated from branch of Avicennia mariana.</title>
        <authorList>
            <person name="Tuo L."/>
        </authorList>
    </citation>
    <scope>NUCLEOTIDE SEQUENCE</scope>
    <source>
        <strain evidence="1">BSK3Z-2</strain>
    </source>
</reference>
<dbReference type="Proteomes" id="UP000677016">
    <property type="component" value="Unassembled WGS sequence"/>
</dbReference>
<name>A0A941D5W4_9MICO</name>
<dbReference type="Gene3D" id="3.90.1720.10">
    <property type="entry name" value="endopeptidase domain like (from Nostoc punctiforme)"/>
    <property type="match status" value="1"/>
</dbReference>
<dbReference type="RefSeq" id="WP_211600830.1">
    <property type="nucleotide sequence ID" value="NZ_JAGSNF010000001.1"/>
</dbReference>
<protein>
    <recommendedName>
        <fullName evidence="3">Guanylate cyclase</fullName>
    </recommendedName>
</protein>
<organism evidence="1 2">
    <name type="scientific">Phycicoccus avicenniae</name>
    <dbReference type="NCBI Taxonomy" id="2828860"/>
    <lineage>
        <taxon>Bacteria</taxon>
        <taxon>Bacillati</taxon>
        <taxon>Actinomycetota</taxon>
        <taxon>Actinomycetes</taxon>
        <taxon>Micrococcales</taxon>
        <taxon>Intrasporangiaceae</taxon>
        <taxon>Phycicoccus</taxon>
    </lineage>
</organism>
<dbReference type="InterPro" id="IPR038765">
    <property type="entry name" value="Papain-like_cys_pep_sf"/>
</dbReference>
<evidence type="ECO:0000313" key="2">
    <source>
        <dbReference type="Proteomes" id="UP000677016"/>
    </source>
</evidence>
<dbReference type="SUPFAM" id="SSF54001">
    <property type="entry name" value="Cysteine proteinases"/>
    <property type="match status" value="1"/>
</dbReference>
<dbReference type="AlphaFoldDB" id="A0A941D5W4"/>
<comment type="caution">
    <text evidence="1">The sequence shown here is derived from an EMBL/GenBank/DDBJ whole genome shotgun (WGS) entry which is preliminary data.</text>
</comment>
<sequence>MARTEHPTVPFDEAVSATRTGDLWIFRGGTVADRVIQTASNAPVNHVGMALVLDDLPPFMWHAELGRSMRDQWTGDHHRGVQLHDLAEAVTTWQVRYGQRAWLRQLEPAAGRGEEDAALRAVARLDGVSFPSSVRLGWRWLRGRDAHLSRRAGERKGLRPEDAYCAEVVAATLEEMGVLTGDVPTNWYDPGRFWSGDSLPLADGWTYGREVEVAAPAGGSGAAD</sequence>
<evidence type="ECO:0000313" key="1">
    <source>
        <dbReference type="EMBL" id="MBR7741723.1"/>
    </source>
</evidence>
<dbReference type="EMBL" id="JAGSNF010000001">
    <property type="protein sequence ID" value="MBR7741723.1"/>
    <property type="molecule type" value="Genomic_DNA"/>
</dbReference>
<keyword evidence="2" id="KW-1185">Reference proteome</keyword>
<gene>
    <name evidence="1" type="ORF">KC207_00240</name>
</gene>
<accession>A0A941D5W4</accession>
<evidence type="ECO:0008006" key="3">
    <source>
        <dbReference type="Google" id="ProtNLM"/>
    </source>
</evidence>
<proteinExistence type="predicted"/>